<dbReference type="PANTHER" id="PTHR43557:SF2">
    <property type="entry name" value="RIESKE DOMAIN-CONTAINING PROTEIN-RELATED"/>
    <property type="match status" value="1"/>
</dbReference>
<keyword evidence="4" id="KW-0560">Oxidoreductase</keyword>
<gene>
    <name evidence="6" type="ORF">METZ01_LOCUS153737</name>
</gene>
<evidence type="ECO:0000256" key="4">
    <source>
        <dbReference type="ARBA" id="ARBA00023002"/>
    </source>
</evidence>
<dbReference type="InterPro" id="IPR023753">
    <property type="entry name" value="FAD/NAD-binding_dom"/>
</dbReference>
<keyword evidence="2" id="KW-0285">Flavoprotein</keyword>
<evidence type="ECO:0000313" key="6">
    <source>
        <dbReference type="EMBL" id="SVB00883.1"/>
    </source>
</evidence>
<dbReference type="InterPro" id="IPR050446">
    <property type="entry name" value="FAD-oxidoreductase/Apoptosis"/>
</dbReference>
<dbReference type="GO" id="GO:0016651">
    <property type="term" value="F:oxidoreductase activity, acting on NAD(P)H"/>
    <property type="evidence" value="ECO:0007669"/>
    <property type="project" value="TreeGrafter"/>
</dbReference>
<protein>
    <recommendedName>
        <fullName evidence="5">FAD/NAD(P)-binding domain-containing protein</fullName>
    </recommendedName>
</protein>
<dbReference type="InterPro" id="IPR036188">
    <property type="entry name" value="FAD/NAD-bd_sf"/>
</dbReference>
<dbReference type="PANTHER" id="PTHR43557">
    <property type="entry name" value="APOPTOSIS-INDUCING FACTOR 1"/>
    <property type="match status" value="1"/>
</dbReference>
<comment type="cofactor">
    <cofactor evidence="1">
        <name>FAD</name>
        <dbReference type="ChEBI" id="CHEBI:57692"/>
    </cofactor>
</comment>
<dbReference type="EMBL" id="UINC01025391">
    <property type="protein sequence ID" value="SVB00883.1"/>
    <property type="molecule type" value="Genomic_DNA"/>
</dbReference>
<evidence type="ECO:0000256" key="2">
    <source>
        <dbReference type="ARBA" id="ARBA00022630"/>
    </source>
</evidence>
<name>A0A382AIR5_9ZZZZ</name>
<dbReference type="AlphaFoldDB" id="A0A382AIR5"/>
<sequence length="120" mass="13166">MPLMKDVVIVGAGHGAGQVVSTLVQKKYHGRITLIGDEPWHPYQRPPLSKKYLAGDMSAERLYLKPKSFYNPAVIDVKLDTRVIAIDPIAHSVTTSGDDTVPYNKLVLATGSRPRLLDVS</sequence>
<evidence type="ECO:0000256" key="3">
    <source>
        <dbReference type="ARBA" id="ARBA00022827"/>
    </source>
</evidence>
<dbReference type="Pfam" id="PF07992">
    <property type="entry name" value="Pyr_redox_2"/>
    <property type="match status" value="1"/>
</dbReference>
<reference evidence="6" key="1">
    <citation type="submission" date="2018-05" db="EMBL/GenBank/DDBJ databases">
        <authorList>
            <person name="Lanie J.A."/>
            <person name="Ng W.-L."/>
            <person name="Kazmierczak K.M."/>
            <person name="Andrzejewski T.M."/>
            <person name="Davidsen T.M."/>
            <person name="Wayne K.J."/>
            <person name="Tettelin H."/>
            <person name="Glass J.I."/>
            <person name="Rusch D."/>
            <person name="Podicherti R."/>
            <person name="Tsui H.-C.T."/>
            <person name="Winkler M.E."/>
        </authorList>
    </citation>
    <scope>NUCLEOTIDE SEQUENCE</scope>
</reference>
<dbReference type="SUPFAM" id="SSF51905">
    <property type="entry name" value="FAD/NAD(P)-binding domain"/>
    <property type="match status" value="1"/>
</dbReference>
<evidence type="ECO:0000259" key="5">
    <source>
        <dbReference type="Pfam" id="PF07992"/>
    </source>
</evidence>
<feature type="domain" description="FAD/NAD(P)-binding" evidence="5">
    <location>
        <begin position="5"/>
        <end position="119"/>
    </location>
</feature>
<organism evidence="6">
    <name type="scientific">marine metagenome</name>
    <dbReference type="NCBI Taxonomy" id="408172"/>
    <lineage>
        <taxon>unclassified sequences</taxon>
        <taxon>metagenomes</taxon>
        <taxon>ecological metagenomes</taxon>
    </lineage>
</organism>
<dbReference type="Gene3D" id="3.50.50.60">
    <property type="entry name" value="FAD/NAD(P)-binding domain"/>
    <property type="match status" value="1"/>
</dbReference>
<dbReference type="GO" id="GO:0005737">
    <property type="term" value="C:cytoplasm"/>
    <property type="evidence" value="ECO:0007669"/>
    <property type="project" value="TreeGrafter"/>
</dbReference>
<evidence type="ECO:0000256" key="1">
    <source>
        <dbReference type="ARBA" id="ARBA00001974"/>
    </source>
</evidence>
<keyword evidence="3" id="KW-0274">FAD</keyword>
<accession>A0A382AIR5</accession>
<feature type="non-terminal residue" evidence="6">
    <location>
        <position position="120"/>
    </location>
</feature>
<proteinExistence type="predicted"/>